<dbReference type="Gene3D" id="3.20.20.70">
    <property type="entry name" value="Aldolase class I"/>
    <property type="match status" value="1"/>
</dbReference>
<feature type="binding site" evidence="5">
    <location>
        <begin position="163"/>
        <end position="173"/>
    </location>
    <ligand>
        <name>substrate</name>
    </ligand>
</feature>
<dbReference type="NCBIfam" id="TIGR01740">
    <property type="entry name" value="pyrF"/>
    <property type="match status" value="1"/>
</dbReference>
<evidence type="ECO:0000256" key="5">
    <source>
        <dbReference type="HAMAP-Rule" id="MF_01200"/>
    </source>
</evidence>
<feature type="binding site" evidence="5">
    <location>
        <begin position="55"/>
        <end position="64"/>
    </location>
    <ligand>
        <name>substrate</name>
    </ligand>
</feature>
<evidence type="ECO:0000259" key="8">
    <source>
        <dbReference type="SMART" id="SM00934"/>
    </source>
</evidence>
<dbReference type="InterPro" id="IPR011060">
    <property type="entry name" value="RibuloseP-bd_barrel"/>
</dbReference>
<dbReference type="EC" id="4.1.1.23" evidence="5"/>
<dbReference type="GO" id="GO:0004590">
    <property type="term" value="F:orotidine-5'-phosphate decarboxylase activity"/>
    <property type="evidence" value="ECO:0007669"/>
    <property type="project" value="UniProtKB-UniRule"/>
</dbReference>
<proteinExistence type="inferred from homology"/>
<dbReference type="NCBIfam" id="NF010386">
    <property type="entry name" value="PRK13813.1"/>
    <property type="match status" value="1"/>
</dbReference>
<feature type="active site" description="For OMPdecase activity" evidence="6">
    <location>
        <position position="55"/>
    </location>
</feature>
<feature type="binding site" evidence="5 7">
    <location>
        <position position="187"/>
    </location>
    <ligand>
        <name>substrate</name>
    </ligand>
</feature>
<feature type="domain" description="Orotidine 5'-phosphate decarboxylase" evidence="8">
    <location>
        <begin position="1"/>
        <end position="202"/>
    </location>
</feature>
<dbReference type="PANTHER" id="PTHR32119:SF2">
    <property type="entry name" value="OROTIDINE 5'-PHOSPHATE DECARBOXYLASE"/>
    <property type="match status" value="1"/>
</dbReference>
<evidence type="ECO:0000256" key="6">
    <source>
        <dbReference type="PIRSR" id="PIRSR614732-1"/>
    </source>
</evidence>
<comment type="function">
    <text evidence="5">Catalyzes the decarboxylation of orotidine 5'-monophosphate (OMP) to uridine 5'-monophosphate (UMP).</text>
</comment>
<dbReference type="HAMAP" id="MF_01200_A">
    <property type="entry name" value="OMPdecase_type1_A"/>
    <property type="match status" value="1"/>
</dbReference>
<dbReference type="AlphaFoldDB" id="A0A7C4S8D1"/>
<gene>
    <name evidence="5 10" type="primary">pyrF</name>
    <name evidence="10" type="ORF">ENT89_05990</name>
    <name evidence="9" type="ORF">ENX77_00705</name>
</gene>
<evidence type="ECO:0000256" key="1">
    <source>
        <dbReference type="ARBA" id="ARBA00004861"/>
    </source>
</evidence>
<feature type="active site" description="Proton donor" evidence="5">
    <location>
        <position position="57"/>
    </location>
</feature>
<dbReference type="SMART" id="SM00934">
    <property type="entry name" value="OMPdecase"/>
    <property type="match status" value="1"/>
</dbReference>
<dbReference type="GO" id="GO:0005829">
    <property type="term" value="C:cytosol"/>
    <property type="evidence" value="ECO:0007669"/>
    <property type="project" value="TreeGrafter"/>
</dbReference>
<feature type="active site" description="For OMPdecase activity" evidence="6">
    <location>
        <position position="57"/>
    </location>
</feature>
<dbReference type="InterPro" id="IPR014732">
    <property type="entry name" value="OMPdecase"/>
</dbReference>
<dbReference type="InterPro" id="IPR047595">
    <property type="entry name" value="OMPdecase_arc"/>
</dbReference>
<dbReference type="EMBL" id="DTAK01000043">
    <property type="protein sequence ID" value="HGU59688.1"/>
    <property type="molecule type" value="Genomic_DNA"/>
</dbReference>
<dbReference type="GO" id="GO:0006207">
    <property type="term" value="P:'de novo' pyrimidine nucleobase biosynthetic process"/>
    <property type="evidence" value="ECO:0007669"/>
    <property type="project" value="InterPro"/>
</dbReference>
<dbReference type="CDD" id="cd04725">
    <property type="entry name" value="OMP_decarboxylase_like"/>
    <property type="match status" value="1"/>
</dbReference>
<feature type="binding site" evidence="5 7">
    <location>
        <position position="112"/>
    </location>
    <ligand>
        <name>substrate</name>
    </ligand>
</feature>
<dbReference type="PANTHER" id="PTHR32119">
    <property type="entry name" value="OROTIDINE 5'-PHOSPHATE DECARBOXYLASE"/>
    <property type="match status" value="1"/>
</dbReference>
<evidence type="ECO:0000256" key="3">
    <source>
        <dbReference type="ARBA" id="ARBA00022975"/>
    </source>
</evidence>
<keyword evidence="3 5" id="KW-0665">Pyrimidine biosynthesis</keyword>
<dbReference type="GO" id="GO:0044205">
    <property type="term" value="P:'de novo' UMP biosynthetic process"/>
    <property type="evidence" value="ECO:0007669"/>
    <property type="project" value="UniProtKB-UniRule"/>
</dbReference>
<comment type="pathway">
    <text evidence="1 5">Pyrimidine metabolism; UMP biosynthesis via de novo pathway; UMP from orotate: step 2/2.</text>
</comment>
<reference evidence="10" key="1">
    <citation type="journal article" date="2020" name="mSystems">
        <title>Genome- and Community-Level Interaction Insights into Carbon Utilization and Element Cycling Functions of Hydrothermarchaeota in Hydrothermal Sediment.</title>
        <authorList>
            <person name="Zhou Z."/>
            <person name="Liu Y."/>
            <person name="Xu W."/>
            <person name="Pan J."/>
            <person name="Luo Z.H."/>
            <person name="Li M."/>
        </authorList>
    </citation>
    <scope>NUCLEOTIDE SEQUENCE [LARGE SCALE GENOMIC DNA]</scope>
    <source>
        <strain evidence="10">SpSt-62</strain>
        <strain evidence="9">SpSt-97</strain>
    </source>
</reference>
<protein>
    <recommendedName>
        <fullName evidence="5">Orotidine 5'-phosphate decarboxylase</fullName>
        <ecNumber evidence="5">4.1.1.23</ecNumber>
    </recommendedName>
    <alternativeName>
        <fullName evidence="5">OMP decarboxylase</fullName>
        <shortName evidence="5">OMPDCase</shortName>
        <shortName evidence="5">OMPdecase</shortName>
    </alternativeName>
</protein>
<dbReference type="EMBL" id="DTPI01000006">
    <property type="protein sequence ID" value="HGE65651.1"/>
    <property type="molecule type" value="Genomic_DNA"/>
</dbReference>
<feature type="binding site" evidence="5 7">
    <location>
        <position position="29"/>
    </location>
    <ligand>
        <name>substrate</name>
    </ligand>
</feature>
<dbReference type="InterPro" id="IPR001754">
    <property type="entry name" value="OMPdeCOase_dom"/>
</dbReference>
<accession>A0A7C4S8D1</accession>
<keyword evidence="4 5" id="KW-0456">Lyase</keyword>
<sequence>MLILALDVLNEKKAMDIAADVRDYISMIKVNYPLVLSSGIGIIEKLSKIKPVIADFKIADIPYTSSLIAEIAFENRAKAVTTHGFVGKDVIEAVKKVAGRYDGEVYVVTELSSKGGREFMAKVSEKIVEIANETGCDGLIVPATRPERIKEIRSKTSLKLIAPGVITQGGEIKDTLDAGADGIIVGRAIYNAKDPKEEAKKIWELIKKYKKI</sequence>
<comment type="subunit">
    <text evidence="5">Homodimer.</text>
</comment>
<feature type="binding site" evidence="5 7">
    <location>
        <position position="7"/>
    </location>
    <ligand>
        <name>substrate</name>
    </ligand>
</feature>
<evidence type="ECO:0000313" key="10">
    <source>
        <dbReference type="EMBL" id="HGU59688.1"/>
    </source>
</evidence>
<keyword evidence="2 5" id="KW-0210">Decarboxylase</keyword>
<comment type="caution">
    <text evidence="10">The sequence shown here is derived from an EMBL/GenBank/DDBJ whole genome shotgun (WGS) entry which is preliminary data.</text>
</comment>
<dbReference type="Pfam" id="PF00215">
    <property type="entry name" value="OMPdecase"/>
    <property type="match status" value="1"/>
</dbReference>
<name>A0A7C4S8D1_9EURY</name>
<dbReference type="UniPathway" id="UPA00070">
    <property type="reaction ID" value="UER00120"/>
</dbReference>
<feature type="active site" description="For OMPdecase activity" evidence="6">
    <location>
        <position position="60"/>
    </location>
</feature>
<organism evidence="10">
    <name type="scientific">Geoglobus ahangari</name>
    <dbReference type="NCBI Taxonomy" id="113653"/>
    <lineage>
        <taxon>Archaea</taxon>
        <taxon>Methanobacteriati</taxon>
        <taxon>Methanobacteriota</taxon>
        <taxon>Archaeoglobi</taxon>
        <taxon>Archaeoglobales</taxon>
        <taxon>Archaeoglobaceae</taxon>
        <taxon>Geoglobus</taxon>
    </lineage>
</organism>
<evidence type="ECO:0000256" key="2">
    <source>
        <dbReference type="ARBA" id="ARBA00022793"/>
    </source>
</evidence>
<feature type="binding site" evidence="5 7">
    <location>
        <position position="186"/>
    </location>
    <ligand>
        <name>substrate</name>
    </ligand>
</feature>
<evidence type="ECO:0000256" key="4">
    <source>
        <dbReference type="ARBA" id="ARBA00023239"/>
    </source>
</evidence>
<dbReference type="InterPro" id="IPR013785">
    <property type="entry name" value="Aldolase_TIM"/>
</dbReference>
<evidence type="ECO:0000256" key="7">
    <source>
        <dbReference type="PIRSR" id="PIRSR614732-2"/>
    </source>
</evidence>
<dbReference type="SUPFAM" id="SSF51366">
    <property type="entry name" value="Ribulose-phoshate binding barrel"/>
    <property type="match status" value="1"/>
</dbReference>
<comment type="similarity">
    <text evidence="5">Belongs to the OMP decarboxylase family. Type 1 subfamily.</text>
</comment>
<comment type="catalytic activity">
    <reaction evidence="5">
        <text>orotidine 5'-phosphate + H(+) = UMP + CO2</text>
        <dbReference type="Rhea" id="RHEA:11596"/>
        <dbReference type="ChEBI" id="CHEBI:15378"/>
        <dbReference type="ChEBI" id="CHEBI:16526"/>
        <dbReference type="ChEBI" id="CHEBI:57538"/>
        <dbReference type="ChEBI" id="CHEBI:57865"/>
        <dbReference type="EC" id="4.1.1.23"/>
    </reaction>
</comment>
<evidence type="ECO:0000313" key="9">
    <source>
        <dbReference type="EMBL" id="HGE65651.1"/>
    </source>
</evidence>